<protein>
    <submittedName>
        <fullName evidence="1">Uncharacterized protein</fullName>
    </submittedName>
</protein>
<dbReference type="RefSeq" id="WP_161938381.1">
    <property type="nucleotide sequence ID" value="NZ_LTBA01000064.1"/>
</dbReference>
<evidence type="ECO:0000313" key="1">
    <source>
        <dbReference type="EMBL" id="KYH30579.1"/>
    </source>
</evidence>
<dbReference type="AlphaFoldDB" id="A0A151ASG0"/>
<name>A0A151ASG0_9CLOT</name>
<keyword evidence="2" id="KW-1185">Reference proteome</keyword>
<reference evidence="1 2" key="1">
    <citation type="submission" date="2016-02" db="EMBL/GenBank/DDBJ databases">
        <title>Genome sequence of Clostridium tepidiprofundi DSM 19306.</title>
        <authorList>
            <person name="Poehlein A."/>
            <person name="Daniel R."/>
        </authorList>
    </citation>
    <scope>NUCLEOTIDE SEQUENCE [LARGE SCALE GENOMIC DNA]</scope>
    <source>
        <strain evidence="1 2">DSM 19306</strain>
    </source>
</reference>
<sequence>MEQNKFTKIRLRGYFMQDQLPGTTYTVYQPNGIPTVRGYYKDGRWMYEI</sequence>
<dbReference type="PATRIC" id="fig|1121338.3.peg.2669"/>
<gene>
    <name evidence="1" type="ORF">CLTEP_25700</name>
</gene>
<accession>A0A151ASG0</accession>
<dbReference type="Proteomes" id="UP000075531">
    <property type="component" value="Unassembled WGS sequence"/>
</dbReference>
<proteinExistence type="predicted"/>
<organism evidence="1 2">
    <name type="scientific">Clostridium tepidiprofundi DSM 19306</name>
    <dbReference type="NCBI Taxonomy" id="1121338"/>
    <lineage>
        <taxon>Bacteria</taxon>
        <taxon>Bacillati</taxon>
        <taxon>Bacillota</taxon>
        <taxon>Clostridia</taxon>
        <taxon>Eubacteriales</taxon>
        <taxon>Clostridiaceae</taxon>
        <taxon>Clostridium</taxon>
    </lineage>
</organism>
<evidence type="ECO:0000313" key="2">
    <source>
        <dbReference type="Proteomes" id="UP000075531"/>
    </source>
</evidence>
<dbReference type="EMBL" id="LTBA01000064">
    <property type="protein sequence ID" value="KYH30579.1"/>
    <property type="molecule type" value="Genomic_DNA"/>
</dbReference>
<comment type="caution">
    <text evidence="1">The sequence shown here is derived from an EMBL/GenBank/DDBJ whole genome shotgun (WGS) entry which is preliminary data.</text>
</comment>